<protein>
    <submittedName>
        <fullName evidence="1">Uncharacterized protein</fullName>
    </submittedName>
</protein>
<dbReference type="RefSeq" id="WP_167872998.1">
    <property type="nucleotide sequence ID" value="NZ_CP048852.1"/>
</dbReference>
<sequence length="40" mass="4658">MEKIYCHSSEKDSETVCLTVRGYRIKLSPEQMKLISAVRK</sequence>
<proteinExistence type="predicted"/>
<accession>A0A6H0WQ80</accession>
<dbReference type="Proteomes" id="UP000501914">
    <property type="component" value="Chromosome"/>
</dbReference>
<dbReference type="AlphaFoldDB" id="A0A6H0WQ80"/>
<evidence type="ECO:0000313" key="1">
    <source>
        <dbReference type="EMBL" id="QIW80855.1"/>
    </source>
</evidence>
<keyword evidence="2" id="KW-1185">Reference proteome</keyword>
<evidence type="ECO:0000313" key="2">
    <source>
        <dbReference type="Proteomes" id="UP000501914"/>
    </source>
</evidence>
<dbReference type="EMBL" id="CP048852">
    <property type="protein sequence ID" value="QIW80855.1"/>
    <property type="molecule type" value="Genomic_DNA"/>
</dbReference>
<name>A0A6H0WQ80_9BACI</name>
<dbReference type="KEGG" id="bteq:G4P54_14155"/>
<gene>
    <name evidence="1" type="ORF">G4P54_14155</name>
</gene>
<reference evidence="1 2" key="1">
    <citation type="submission" date="2020-02" db="EMBL/GenBank/DDBJ databases">
        <title>Genome sequencing, annotation and comparative genomic analysis of Bacillus tequilensis EA-CB0015, an effective biological control agent against Pseudocercospora fijiensis in banana plants.</title>
        <authorList>
            <person name="Cuellar-Gaviria T.Z."/>
            <person name="Ju K.-S."/>
            <person name="Villegas-Escobar V."/>
        </authorList>
    </citation>
    <scope>NUCLEOTIDE SEQUENCE [LARGE SCALE GENOMIC DNA]</scope>
    <source>
        <strain evidence="1 2">EA-CB0015</strain>
    </source>
</reference>
<organism evidence="1 2">
    <name type="scientific">Bacillus tequilensis</name>
    <dbReference type="NCBI Taxonomy" id="227866"/>
    <lineage>
        <taxon>Bacteria</taxon>
        <taxon>Bacillati</taxon>
        <taxon>Bacillota</taxon>
        <taxon>Bacilli</taxon>
        <taxon>Bacillales</taxon>
        <taxon>Bacillaceae</taxon>
        <taxon>Bacillus</taxon>
    </lineage>
</organism>